<keyword evidence="1" id="KW-1133">Transmembrane helix</keyword>
<keyword evidence="1" id="KW-0472">Membrane</keyword>
<dbReference type="Proteomes" id="UP000054279">
    <property type="component" value="Unassembled WGS sequence"/>
</dbReference>
<dbReference type="OrthoDB" id="3258294at2759"/>
<protein>
    <submittedName>
        <fullName evidence="2">Uncharacterized protein</fullName>
    </submittedName>
</protein>
<feature type="transmembrane region" description="Helical" evidence="1">
    <location>
        <begin position="19"/>
        <end position="36"/>
    </location>
</feature>
<name>A0A0C9UP61_SPHS4</name>
<gene>
    <name evidence="2" type="ORF">M422DRAFT_267747</name>
</gene>
<dbReference type="AlphaFoldDB" id="A0A0C9UP61"/>
<keyword evidence="1" id="KW-0812">Transmembrane</keyword>
<evidence type="ECO:0000256" key="1">
    <source>
        <dbReference type="SAM" id="Phobius"/>
    </source>
</evidence>
<organism evidence="2 3">
    <name type="scientific">Sphaerobolus stellatus (strain SS14)</name>
    <dbReference type="NCBI Taxonomy" id="990650"/>
    <lineage>
        <taxon>Eukaryota</taxon>
        <taxon>Fungi</taxon>
        <taxon>Dikarya</taxon>
        <taxon>Basidiomycota</taxon>
        <taxon>Agaricomycotina</taxon>
        <taxon>Agaricomycetes</taxon>
        <taxon>Phallomycetidae</taxon>
        <taxon>Geastrales</taxon>
        <taxon>Sphaerobolaceae</taxon>
        <taxon>Sphaerobolus</taxon>
    </lineage>
</organism>
<keyword evidence="3" id="KW-1185">Reference proteome</keyword>
<proteinExistence type="predicted"/>
<dbReference type="EMBL" id="KN837256">
    <property type="protein sequence ID" value="KIJ30702.1"/>
    <property type="molecule type" value="Genomic_DNA"/>
</dbReference>
<sequence>MMVNTLAVAVAPSNIDEVFVPWAVAVPYVMGSRLLLRMRRCLKGSYMPSGPSGLSSFMLGSGNNPWFEIVT</sequence>
<evidence type="ECO:0000313" key="3">
    <source>
        <dbReference type="Proteomes" id="UP000054279"/>
    </source>
</evidence>
<reference evidence="2 3" key="1">
    <citation type="submission" date="2014-06" db="EMBL/GenBank/DDBJ databases">
        <title>Evolutionary Origins and Diversification of the Mycorrhizal Mutualists.</title>
        <authorList>
            <consortium name="DOE Joint Genome Institute"/>
            <consortium name="Mycorrhizal Genomics Consortium"/>
            <person name="Kohler A."/>
            <person name="Kuo A."/>
            <person name="Nagy L.G."/>
            <person name="Floudas D."/>
            <person name="Copeland A."/>
            <person name="Barry K.W."/>
            <person name="Cichocki N."/>
            <person name="Veneault-Fourrey C."/>
            <person name="LaButti K."/>
            <person name="Lindquist E.A."/>
            <person name="Lipzen A."/>
            <person name="Lundell T."/>
            <person name="Morin E."/>
            <person name="Murat C."/>
            <person name="Riley R."/>
            <person name="Ohm R."/>
            <person name="Sun H."/>
            <person name="Tunlid A."/>
            <person name="Henrissat B."/>
            <person name="Grigoriev I.V."/>
            <person name="Hibbett D.S."/>
            <person name="Martin F."/>
        </authorList>
    </citation>
    <scope>NUCLEOTIDE SEQUENCE [LARGE SCALE GENOMIC DNA]</scope>
    <source>
        <strain evidence="2 3">SS14</strain>
    </source>
</reference>
<accession>A0A0C9UP61</accession>
<dbReference type="HOGENOM" id="CLU_2741673_0_0_1"/>
<evidence type="ECO:0000313" key="2">
    <source>
        <dbReference type="EMBL" id="KIJ30702.1"/>
    </source>
</evidence>